<dbReference type="EMBL" id="JAKOGI010000546">
    <property type="protein sequence ID" value="KAJ8433369.1"/>
    <property type="molecule type" value="Genomic_DNA"/>
</dbReference>
<dbReference type="Gene3D" id="1.25.40.10">
    <property type="entry name" value="Tetratricopeptide repeat domain"/>
    <property type="match status" value="2"/>
</dbReference>
<feature type="repeat" description="PPR" evidence="2">
    <location>
        <begin position="143"/>
        <end position="177"/>
    </location>
</feature>
<dbReference type="InterPro" id="IPR011990">
    <property type="entry name" value="TPR-like_helical_dom_sf"/>
</dbReference>
<gene>
    <name evidence="3" type="ORF">Cgig2_020449</name>
</gene>
<dbReference type="Proteomes" id="UP001153076">
    <property type="component" value="Unassembled WGS sequence"/>
</dbReference>
<evidence type="ECO:0000313" key="4">
    <source>
        <dbReference type="Proteomes" id="UP001153076"/>
    </source>
</evidence>
<dbReference type="NCBIfam" id="TIGR00756">
    <property type="entry name" value="PPR"/>
    <property type="match status" value="3"/>
</dbReference>
<dbReference type="PROSITE" id="PS51375">
    <property type="entry name" value="PPR"/>
    <property type="match status" value="2"/>
</dbReference>
<comment type="caution">
    <text evidence="3">The sequence shown here is derived from an EMBL/GenBank/DDBJ whole genome shotgun (WGS) entry which is preliminary data.</text>
</comment>
<dbReference type="PANTHER" id="PTHR47926:SF348">
    <property type="entry name" value="PENTATRICOPEPTIDE REPEAT-CONTAINING PROTEIN"/>
    <property type="match status" value="1"/>
</dbReference>
<feature type="repeat" description="PPR" evidence="2">
    <location>
        <begin position="49"/>
        <end position="83"/>
    </location>
</feature>
<dbReference type="AlphaFoldDB" id="A0A9Q1JYD0"/>
<dbReference type="FunFam" id="1.25.40.10:FF:000242">
    <property type="entry name" value="Pentatricopeptide repeat-containing protein"/>
    <property type="match status" value="1"/>
</dbReference>
<dbReference type="InterPro" id="IPR046960">
    <property type="entry name" value="PPR_At4g14850-like_plant"/>
</dbReference>
<dbReference type="Pfam" id="PF13041">
    <property type="entry name" value="PPR_2"/>
    <property type="match status" value="2"/>
</dbReference>
<dbReference type="PANTHER" id="PTHR47926">
    <property type="entry name" value="PENTATRICOPEPTIDE REPEAT-CONTAINING PROTEIN"/>
    <property type="match status" value="1"/>
</dbReference>
<protein>
    <recommendedName>
        <fullName evidence="5">Pentatricopeptide repeat-containing protein</fullName>
    </recommendedName>
</protein>
<reference evidence="3" key="1">
    <citation type="submission" date="2022-04" db="EMBL/GenBank/DDBJ databases">
        <title>Carnegiea gigantea Genome sequencing and assembly v2.</title>
        <authorList>
            <person name="Copetti D."/>
            <person name="Sanderson M.J."/>
            <person name="Burquez A."/>
            <person name="Wojciechowski M.F."/>
        </authorList>
    </citation>
    <scope>NUCLEOTIDE SEQUENCE</scope>
    <source>
        <strain evidence="3">SGP5-SGP5p</strain>
        <tissue evidence="3">Aerial part</tissue>
    </source>
</reference>
<evidence type="ECO:0008006" key="5">
    <source>
        <dbReference type="Google" id="ProtNLM"/>
    </source>
</evidence>
<dbReference type="Pfam" id="PF01535">
    <property type="entry name" value="PPR"/>
    <property type="match status" value="1"/>
</dbReference>
<dbReference type="OrthoDB" id="185373at2759"/>
<proteinExistence type="predicted"/>
<sequence>MPYSSEHLLELLQQFTWSPRIIKQVQALTITNGYLHFNPVDTSKSKWMSTLLFNALIRCYLHIGQPHKTIQLFSNMLAHRAPPNNFTFTYLVKAVSSSIWFYARGALYHGKQIHGYIIKNGTGSTVGCLSSAMKVFERMETRYVCTWNAIICSLASNGMEQLAVDMFEKMKCEKFWPNEVTFVAVLTACSRAKYVKLGLELFKSMSEEFGIVPSMEHYGCVVDLLGRAGLLAEAYDFVDKMPFEPDDTVLGALLGACKLHEANKIGNEVGKNILKSQRSHCGKYVALWNINAAAEKWDSAANLRRAMVEAGIHKIEAFSLADHP</sequence>
<dbReference type="InterPro" id="IPR002885">
    <property type="entry name" value="PPR_rpt"/>
</dbReference>
<accession>A0A9Q1JYD0</accession>
<dbReference type="GO" id="GO:0003723">
    <property type="term" value="F:RNA binding"/>
    <property type="evidence" value="ECO:0007669"/>
    <property type="project" value="InterPro"/>
</dbReference>
<evidence type="ECO:0000256" key="1">
    <source>
        <dbReference type="ARBA" id="ARBA00022737"/>
    </source>
</evidence>
<organism evidence="3 4">
    <name type="scientific">Carnegiea gigantea</name>
    <dbReference type="NCBI Taxonomy" id="171969"/>
    <lineage>
        <taxon>Eukaryota</taxon>
        <taxon>Viridiplantae</taxon>
        <taxon>Streptophyta</taxon>
        <taxon>Embryophyta</taxon>
        <taxon>Tracheophyta</taxon>
        <taxon>Spermatophyta</taxon>
        <taxon>Magnoliopsida</taxon>
        <taxon>eudicotyledons</taxon>
        <taxon>Gunneridae</taxon>
        <taxon>Pentapetalae</taxon>
        <taxon>Caryophyllales</taxon>
        <taxon>Cactineae</taxon>
        <taxon>Cactaceae</taxon>
        <taxon>Cactoideae</taxon>
        <taxon>Echinocereeae</taxon>
        <taxon>Carnegiea</taxon>
    </lineage>
</organism>
<name>A0A9Q1JYD0_9CARY</name>
<keyword evidence="4" id="KW-1185">Reference proteome</keyword>
<evidence type="ECO:0000313" key="3">
    <source>
        <dbReference type="EMBL" id="KAJ8433369.1"/>
    </source>
</evidence>
<evidence type="ECO:0000256" key="2">
    <source>
        <dbReference type="PROSITE-ProRule" id="PRU00708"/>
    </source>
</evidence>
<keyword evidence="1" id="KW-0677">Repeat</keyword>
<dbReference type="GO" id="GO:0009451">
    <property type="term" value="P:RNA modification"/>
    <property type="evidence" value="ECO:0007669"/>
    <property type="project" value="InterPro"/>
</dbReference>